<dbReference type="Proteomes" id="UP001611494">
    <property type="component" value="Unassembled WGS sequence"/>
</dbReference>
<keyword evidence="2" id="KW-0472">Membrane</keyword>
<keyword evidence="2" id="KW-0812">Transmembrane</keyword>
<feature type="region of interest" description="Disordered" evidence="1">
    <location>
        <begin position="1"/>
        <end position="21"/>
    </location>
</feature>
<evidence type="ECO:0000313" key="3">
    <source>
        <dbReference type="EMBL" id="MFI2228938.1"/>
    </source>
</evidence>
<reference evidence="3 4" key="1">
    <citation type="submission" date="2024-10" db="EMBL/GenBank/DDBJ databases">
        <title>The Natural Products Discovery Center: Release of the First 8490 Sequenced Strains for Exploring Actinobacteria Biosynthetic Diversity.</title>
        <authorList>
            <person name="Kalkreuter E."/>
            <person name="Kautsar S.A."/>
            <person name="Yang D."/>
            <person name="Bader C.D."/>
            <person name="Teijaro C.N."/>
            <person name="Fluegel L."/>
            <person name="Davis C.M."/>
            <person name="Simpson J.R."/>
            <person name="Lauterbach L."/>
            <person name="Steele A.D."/>
            <person name="Gui C."/>
            <person name="Meng S."/>
            <person name="Li G."/>
            <person name="Viehrig K."/>
            <person name="Ye F."/>
            <person name="Su P."/>
            <person name="Kiefer A.F."/>
            <person name="Nichols A."/>
            <person name="Cepeda A.J."/>
            <person name="Yan W."/>
            <person name="Fan B."/>
            <person name="Jiang Y."/>
            <person name="Adhikari A."/>
            <person name="Zheng C.-J."/>
            <person name="Schuster L."/>
            <person name="Cowan T.M."/>
            <person name="Smanski M.J."/>
            <person name="Chevrette M.G."/>
            <person name="De Carvalho L.P.S."/>
            <person name="Shen B."/>
        </authorList>
    </citation>
    <scope>NUCLEOTIDE SEQUENCE [LARGE SCALE GENOMIC DNA]</scope>
    <source>
        <strain evidence="3 4">NPDC019377</strain>
    </source>
</reference>
<proteinExistence type="predicted"/>
<name>A0ABW7VQR7_9NOCA</name>
<evidence type="ECO:0000313" key="4">
    <source>
        <dbReference type="Proteomes" id="UP001611494"/>
    </source>
</evidence>
<keyword evidence="2" id="KW-1133">Transmembrane helix</keyword>
<accession>A0ABW7VQR7</accession>
<organism evidence="3 4">
    <name type="scientific">Nocardia testacea</name>
    <dbReference type="NCBI Taxonomy" id="248551"/>
    <lineage>
        <taxon>Bacteria</taxon>
        <taxon>Bacillati</taxon>
        <taxon>Actinomycetota</taxon>
        <taxon>Actinomycetes</taxon>
        <taxon>Mycobacteriales</taxon>
        <taxon>Nocardiaceae</taxon>
        <taxon>Nocardia</taxon>
    </lineage>
</organism>
<dbReference type="RefSeq" id="WP_397059484.1">
    <property type="nucleotide sequence ID" value="NZ_JBIRYL010000001.1"/>
</dbReference>
<feature type="transmembrane region" description="Helical" evidence="2">
    <location>
        <begin position="50"/>
        <end position="69"/>
    </location>
</feature>
<dbReference type="EMBL" id="JBIRYL010000001">
    <property type="protein sequence ID" value="MFI2228938.1"/>
    <property type="molecule type" value="Genomic_DNA"/>
</dbReference>
<protein>
    <submittedName>
        <fullName evidence="3">Uncharacterized protein</fullName>
    </submittedName>
</protein>
<sequence length="249" mass="27130">MGKVSILAQSPVPDDPVAPAPAPETVQLVVPPELIEKLAPHDPGFLNQPTATLIAAGCALVAAGVAWWSTRRQIRANAKNVQRQLDAQADQFHRAQTAQADQFRRTQEVQAAKDVRIERLEALRTTFEAASGLFTAMGALRGQITLVKYVASPMDLITKTEAVGESMLALATSVQIMDALDIDGMHEAWEDLHHAVVKCIGAMNEIVKEFREGAIDPNDLVPTFDESYRAWAEAHRDFVSIATGVLNQE</sequence>
<evidence type="ECO:0000256" key="2">
    <source>
        <dbReference type="SAM" id="Phobius"/>
    </source>
</evidence>
<comment type="caution">
    <text evidence="3">The sequence shown here is derived from an EMBL/GenBank/DDBJ whole genome shotgun (WGS) entry which is preliminary data.</text>
</comment>
<gene>
    <name evidence="3" type="ORF">ACH49Z_03705</name>
</gene>
<keyword evidence="4" id="KW-1185">Reference proteome</keyword>
<evidence type="ECO:0000256" key="1">
    <source>
        <dbReference type="SAM" id="MobiDB-lite"/>
    </source>
</evidence>